<dbReference type="Proteomes" id="UP000000438">
    <property type="component" value="Chromosome"/>
</dbReference>
<evidence type="ECO:0000256" key="4">
    <source>
        <dbReference type="SAM" id="MobiDB-lite"/>
    </source>
</evidence>
<gene>
    <name evidence="6" type="ordered locus">PTO0356</name>
</gene>
<dbReference type="EMBL" id="AE017261">
    <property type="protein sequence ID" value="AAT42941.1"/>
    <property type="molecule type" value="Genomic_DNA"/>
</dbReference>
<dbReference type="InterPro" id="IPR045455">
    <property type="entry name" value="NrS-1_pol-like_helicase"/>
</dbReference>
<dbReference type="Pfam" id="PF19263">
    <property type="entry name" value="DUF5906"/>
    <property type="match status" value="1"/>
</dbReference>
<sequence>MINRYLDEFIKNKIPVFLLPPHRKDPIPGSRGFKDWTKDEKIIRSWKTENMGIPTGDISGIFVYDCDIKTGENGNIGINGLYGFLKILKLKTLDEYIQKYPDAFIVQTGSGYQFYFKIPVGLDHNLRNTTNINGIKGLDVRGNGGYVVAPGSIHPNGNEYKIIHGSLDKIPLMPEKLYNLWYEHDHPDLLSDDFNEPRMPLNLNDENLNLDIKTTAMIFKKTPASEGNNLLMAHAGLHALRDVSIENEKLILKEAAALNHWNGKINFATVDDSYRRVELQKKGNIPADEKSKTFVKGYTTLKRIIMENRENYSENYDEIIKNLEYLFESHESPFYDVDGHNVKHFNKGKSIKYVMSKYPFLYTDDFDNLYYFSVQDGWHNDIENSLKNFIQTTDDSLSEHNINEIISGIKHITYNKEFKNNPLPNNLIPLPSGLYNVENHALEKHNNNYFYSNINRNFIPGVKEESLALSRFLDKVLTNPEKDKLTVYESIAWSLLNDNNIQGMIIFYGEGGNGKGIIQNSVIANLLGHENAAMPDLSRIANYPFELQSLINKKALLFSESIKGVTYNWEILKRITGHDYENIPIKNKPAIQYQYKSAVFLSTNNLIPPKDELSIWRRIINIVEFSNYLNSLSSDEISKIVSELQDPNELDKLFSFIVDNIYPEFIKHGFKHRYNINTAKEKYLMKSNPAITYLKLKESRDEILTDPNDVLEYCKAHNYNQNNCYFIDKNGNETIFQIKELLIKQVNQFCSVNHLPKYDVHDRNSQTKIGQAIHYMGLDVSEYRKRMSGKLIHAWSGIFVTPDDDDLKIPEEKNPDEPKGNNQEENKTGNTGIDNDIESLPDGPVKQSLIEEQELKELEKNKNIELTEELQARATQKIFELLDSKYQPVHELDNIRRNLDYLSDDQFNFLIDTMIKSSIVKIDGRRLEKIKSDPEKNSKELIYRKSREPAADLPIEDSYTRSEWHYYAFDKSKININSKAWIQFSMKSEEVSEKEFSIMRGDLS</sequence>
<feature type="domain" description="SF3 helicase" evidence="5">
    <location>
        <begin position="464"/>
        <end position="638"/>
    </location>
</feature>
<evidence type="ECO:0000313" key="6">
    <source>
        <dbReference type="EMBL" id="AAT42941.1"/>
    </source>
</evidence>
<keyword evidence="3" id="KW-0067">ATP-binding</keyword>
<protein>
    <submittedName>
        <fullName evidence="6">Virulence-associated protein E</fullName>
    </submittedName>
</protein>
<dbReference type="GO" id="GO:0005524">
    <property type="term" value="F:ATP binding"/>
    <property type="evidence" value="ECO:0007669"/>
    <property type="project" value="UniProtKB-KW"/>
</dbReference>
<dbReference type="KEGG" id="pto:PTO0356"/>
<reference evidence="6 7" key="1">
    <citation type="journal article" date="2004" name="Proc. Natl. Acad. Sci. U.S.A.">
        <title>Genome sequence of Picrophilus torridus and its implications for life around pH 0.</title>
        <authorList>
            <person name="Futterer O."/>
            <person name="Angelov A."/>
            <person name="Liesegang H."/>
            <person name="Gottschalk G."/>
            <person name="Schleper C."/>
            <person name="Schepers B."/>
            <person name="Dock C."/>
            <person name="Antranikian G."/>
            <person name="Liebl W."/>
        </authorList>
    </citation>
    <scope>NUCLEOTIDE SEQUENCE [LARGE SCALE GENOMIC DNA]</scope>
    <source>
        <strain evidence="7">ATCC 700027 / DSM 9790 / JCM 10055 / NBRC 100828</strain>
    </source>
</reference>
<name>Q6L261_PICTO</name>
<dbReference type="SUPFAM" id="SSF52540">
    <property type="entry name" value="P-loop containing nucleoside triphosphate hydrolases"/>
    <property type="match status" value="1"/>
</dbReference>
<dbReference type="RefSeq" id="WP_011177157.1">
    <property type="nucleotide sequence ID" value="NC_005877.1"/>
</dbReference>
<dbReference type="STRING" id="263820.PTO0356"/>
<dbReference type="InterPro" id="IPR027417">
    <property type="entry name" value="P-loop_NTPase"/>
</dbReference>
<feature type="region of interest" description="Disordered" evidence="4">
    <location>
        <begin position="804"/>
        <end position="841"/>
    </location>
</feature>
<dbReference type="InterPro" id="IPR014015">
    <property type="entry name" value="Helicase_SF3_DNA-vir"/>
</dbReference>
<keyword evidence="1" id="KW-0547">Nucleotide-binding</keyword>
<accession>Q6L261</accession>
<dbReference type="PaxDb" id="263820-PTO0356"/>
<dbReference type="HOGENOM" id="CLU_298924_0_0_2"/>
<dbReference type="GeneID" id="2845159"/>
<dbReference type="OrthoDB" id="359409at2157"/>
<dbReference type="PROSITE" id="PS51206">
    <property type="entry name" value="SF3_HELICASE_1"/>
    <property type="match status" value="1"/>
</dbReference>
<dbReference type="InterPro" id="IPR015330">
    <property type="entry name" value="DNA_primase/pol_bifunc_N"/>
</dbReference>
<evidence type="ECO:0000259" key="5">
    <source>
        <dbReference type="PROSITE" id="PS51206"/>
    </source>
</evidence>
<dbReference type="InterPro" id="IPR051620">
    <property type="entry name" value="ORF904-like_C"/>
</dbReference>
<dbReference type="InParanoid" id="Q6L261"/>
<dbReference type="PANTHER" id="PTHR35372">
    <property type="entry name" value="ATP BINDING PROTEIN-RELATED"/>
    <property type="match status" value="1"/>
</dbReference>
<proteinExistence type="predicted"/>
<dbReference type="SMART" id="SM00943">
    <property type="entry name" value="Prim-Pol"/>
    <property type="match status" value="1"/>
</dbReference>
<dbReference type="eggNOG" id="arCOG06915">
    <property type="taxonomic scope" value="Archaea"/>
</dbReference>
<evidence type="ECO:0000256" key="2">
    <source>
        <dbReference type="ARBA" id="ARBA00022801"/>
    </source>
</evidence>
<dbReference type="Gene3D" id="3.40.50.300">
    <property type="entry name" value="P-loop containing nucleotide triphosphate hydrolases"/>
    <property type="match status" value="1"/>
</dbReference>
<feature type="compositionally biased region" description="Basic and acidic residues" evidence="4">
    <location>
        <begin position="807"/>
        <end position="827"/>
    </location>
</feature>
<dbReference type="PANTHER" id="PTHR35372:SF2">
    <property type="entry name" value="SF3 HELICASE DOMAIN-CONTAINING PROTEIN"/>
    <property type="match status" value="1"/>
</dbReference>
<dbReference type="AlphaFoldDB" id="Q6L261"/>
<organism evidence="6 7">
    <name type="scientific">Picrophilus torridus (strain ATCC 700027 / DSM 9790 / JCM 10055 / NBRC 100828 / KAW 2/3)</name>
    <dbReference type="NCBI Taxonomy" id="1122961"/>
    <lineage>
        <taxon>Archaea</taxon>
        <taxon>Methanobacteriati</taxon>
        <taxon>Thermoplasmatota</taxon>
        <taxon>Thermoplasmata</taxon>
        <taxon>Thermoplasmatales</taxon>
        <taxon>Picrophilaceae</taxon>
        <taxon>Picrophilus</taxon>
    </lineage>
</organism>
<evidence type="ECO:0000256" key="1">
    <source>
        <dbReference type="ARBA" id="ARBA00022741"/>
    </source>
</evidence>
<evidence type="ECO:0000256" key="3">
    <source>
        <dbReference type="ARBA" id="ARBA00022840"/>
    </source>
</evidence>
<dbReference type="GO" id="GO:0016787">
    <property type="term" value="F:hydrolase activity"/>
    <property type="evidence" value="ECO:0007669"/>
    <property type="project" value="UniProtKB-KW"/>
</dbReference>
<dbReference type="Pfam" id="PF09250">
    <property type="entry name" value="Prim-Pol"/>
    <property type="match status" value="1"/>
</dbReference>
<evidence type="ECO:0000313" key="7">
    <source>
        <dbReference type="Proteomes" id="UP000000438"/>
    </source>
</evidence>
<keyword evidence="2" id="KW-0378">Hydrolase</keyword>
<dbReference type="SUPFAM" id="SSF56747">
    <property type="entry name" value="Prim-pol domain"/>
    <property type="match status" value="1"/>
</dbReference>
<dbReference type="CDD" id="cd04859">
    <property type="entry name" value="Prim_Pol"/>
    <property type="match status" value="1"/>
</dbReference>